<feature type="compositionally biased region" description="Polar residues" evidence="1">
    <location>
        <begin position="86"/>
        <end position="97"/>
    </location>
</feature>
<dbReference type="EMBL" id="JAJAGQ010000023">
    <property type="protein sequence ID" value="KAJ8527560.1"/>
    <property type="molecule type" value="Genomic_DNA"/>
</dbReference>
<evidence type="ECO:0000313" key="3">
    <source>
        <dbReference type="Proteomes" id="UP001152561"/>
    </source>
</evidence>
<evidence type="ECO:0000256" key="1">
    <source>
        <dbReference type="SAM" id="MobiDB-lite"/>
    </source>
</evidence>
<reference evidence="3" key="1">
    <citation type="journal article" date="2023" name="Proc. Natl. Acad. Sci. U.S.A.">
        <title>Genomic and structural basis for evolution of tropane alkaloid biosynthesis.</title>
        <authorList>
            <person name="Wanga Y.-J."/>
            <person name="Taina T."/>
            <person name="Yua J.-Y."/>
            <person name="Lia J."/>
            <person name="Xua B."/>
            <person name="Chenc J."/>
            <person name="D'Auriad J.C."/>
            <person name="Huanga J.-P."/>
            <person name="Huanga S.-X."/>
        </authorList>
    </citation>
    <scope>NUCLEOTIDE SEQUENCE [LARGE SCALE GENOMIC DNA]</scope>
    <source>
        <strain evidence="3">cv. KIB-2019</strain>
    </source>
</reference>
<dbReference type="AlphaFoldDB" id="A0A9Q1L514"/>
<protein>
    <submittedName>
        <fullName evidence="2">Uncharacterized protein</fullName>
    </submittedName>
</protein>
<keyword evidence="3" id="KW-1185">Reference proteome</keyword>
<sequence>MKHPFTPEKSTSPSHKPCYEGRFSVLAEFPKLPTGNQPAPLKELTTGKTHALPFKASPSERQTRDNYEMKSLESYSGAVKPVTPVKQETPSASSNTHPPKWEFIVSQALPIMALDKHKTIKIIKIKGWSPKVKEDVKKKSPVSSGETSVSKAEVKRRLLEALSKLENNEDPSQIMELIDTASSSTGEPDNGDMLAPRGIAQSYFLT</sequence>
<gene>
    <name evidence="2" type="ORF">K7X08_015011</name>
</gene>
<accession>A0A9Q1L514</accession>
<proteinExistence type="predicted"/>
<comment type="caution">
    <text evidence="2">The sequence shown here is derived from an EMBL/GenBank/DDBJ whole genome shotgun (WGS) entry which is preliminary data.</text>
</comment>
<name>A0A9Q1L514_9SOLA</name>
<organism evidence="2 3">
    <name type="scientific">Anisodus acutangulus</name>
    <dbReference type="NCBI Taxonomy" id="402998"/>
    <lineage>
        <taxon>Eukaryota</taxon>
        <taxon>Viridiplantae</taxon>
        <taxon>Streptophyta</taxon>
        <taxon>Embryophyta</taxon>
        <taxon>Tracheophyta</taxon>
        <taxon>Spermatophyta</taxon>
        <taxon>Magnoliopsida</taxon>
        <taxon>eudicotyledons</taxon>
        <taxon>Gunneridae</taxon>
        <taxon>Pentapetalae</taxon>
        <taxon>asterids</taxon>
        <taxon>lamiids</taxon>
        <taxon>Solanales</taxon>
        <taxon>Solanaceae</taxon>
        <taxon>Solanoideae</taxon>
        <taxon>Hyoscyameae</taxon>
        <taxon>Anisodus</taxon>
    </lineage>
</organism>
<dbReference type="Proteomes" id="UP001152561">
    <property type="component" value="Unassembled WGS sequence"/>
</dbReference>
<feature type="region of interest" description="Disordered" evidence="1">
    <location>
        <begin position="30"/>
        <end position="66"/>
    </location>
</feature>
<evidence type="ECO:0000313" key="2">
    <source>
        <dbReference type="EMBL" id="KAJ8527560.1"/>
    </source>
</evidence>
<feature type="region of interest" description="Disordered" evidence="1">
    <location>
        <begin position="78"/>
        <end position="98"/>
    </location>
</feature>